<dbReference type="EMBL" id="MPON01000010">
    <property type="protein sequence ID" value="OKA34356.1"/>
    <property type="molecule type" value="Genomic_DNA"/>
</dbReference>
<proteinExistence type="predicted"/>
<evidence type="ECO:0000313" key="2">
    <source>
        <dbReference type="EMBL" id="OKA34356.1"/>
    </source>
</evidence>
<keyword evidence="1" id="KW-0175">Coiled coil</keyword>
<sequence>MVNKHPNTMGLLNHASKKKKKTQYRVNEVIQLMIKDGQKINFNSVSEKALVSKAYLYREPLIRKRIEELRQQQEGIHDLKKIKRNTSDASKDVIIETLNNKIKLLRQKVKTLEDENHQLKSQIKKDLGKLYENL</sequence>
<name>A0A1Q4L7G0_BACCE</name>
<dbReference type="InterPro" id="IPR046229">
    <property type="entry name" value="TnpC-like"/>
</dbReference>
<dbReference type="Proteomes" id="UP000186535">
    <property type="component" value="Unassembled WGS sequence"/>
</dbReference>
<organism evidence="2 3">
    <name type="scientific">Bacillus cereus</name>
    <dbReference type="NCBI Taxonomy" id="1396"/>
    <lineage>
        <taxon>Bacteria</taxon>
        <taxon>Bacillati</taxon>
        <taxon>Bacillota</taxon>
        <taxon>Bacilli</taxon>
        <taxon>Bacillales</taxon>
        <taxon>Bacillaceae</taxon>
        <taxon>Bacillus</taxon>
        <taxon>Bacillus cereus group</taxon>
    </lineage>
</organism>
<gene>
    <name evidence="2" type="ORF">BJR07_22820</name>
</gene>
<evidence type="ECO:0000256" key="1">
    <source>
        <dbReference type="SAM" id="Coils"/>
    </source>
</evidence>
<feature type="coiled-coil region" evidence="1">
    <location>
        <begin position="95"/>
        <end position="129"/>
    </location>
</feature>
<reference evidence="2 3" key="1">
    <citation type="submission" date="2016-11" db="EMBL/GenBank/DDBJ databases">
        <title>Identification of Bacillus cereus isolated from egg-white.</title>
        <authorList>
            <person name="Soni A."/>
            <person name="Oey I."/>
            <person name="Silcock P."/>
            <person name="Bremer P."/>
        </authorList>
    </citation>
    <scope>NUCLEOTIDE SEQUENCE [LARGE SCALE GENOMIC DNA]</scope>
    <source>
        <strain evidence="2 3">NZAS03</strain>
    </source>
</reference>
<dbReference type="Pfam" id="PF19776">
    <property type="entry name" value="DUF6262"/>
    <property type="match status" value="1"/>
</dbReference>
<dbReference type="RefSeq" id="WP_073518379.1">
    <property type="nucleotide sequence ID" value="NZ_MPOM01000003.1"/>
</dbReference>
<dbReference type="AlphaFoldDB" id="A0A1Q4L7G0"/>
<comment type="caution">
    <text evidence="2">The sequence shown here is derived from an EMBL/GenBank/DDBJ whole genome shotgun (WGS) entry which is preliminary data.</text>
</comment>
<accession>A0A1Q4L7G0</accession>
<evidence type="ECO:0000313" key="3">
    <source>
        <dbReference type="Proteomes" id="UP000186535"/>
    </source>
</evidence>
<protein>
    <submittedName>
        <fullName evidence="2">Transposase</fullName>
    </submittedName>
</protein>